<organism evidence="2 6">
    <name type="scientific">Rotaria magnacalcarata</name>
    <dbReference type="NCBI Taxonomy" id="392030"/>
    <lineage>
        <taxon>Eukaryota</taxon>
        <taxon>Metazoa</taxon>
        <taxon>Spiralia</taxon>
        <taxon>Gnathifera</taxon>
        <taxon>Rotifera</taxon>
        <taxon>Eurotatoria</taxon>
        <taxon>Bdelloidea</taxon>
        <taxon>Philodinida</taxon>
        <taxon>Philodinidae</taxon>
        <taxon>Rotaria</taxon>
    </lineage>
</organism>
<evidence type="ECO:0000313" key="4">
    <source>
        <dbReference type="EMBL" id="CAF3964475.1"/>
    </source>
</evidence>
<accession>A0A814VXD9</accession>
<evidence type="ECO:0000256" key="1">
    <source>
        <dbReference type="SAM" id="MobiDB-lite"/>
    </source>
</evidence>
<protein>
    <submittedName>
        <fullName evidence="2">Uncharacterized protein</fullName>
    </submittedName>
</protein>
<proteinExistence type="predicted"/>
<feature type="compositionally biased region" description="Basic residues" evidence="1">
    <location>
        <begin position="1"/>
        <end position="13"/>
    </location>
</feature>
<dbReference type="EMBL" id="CAJNOV010004968">
    <property type="protein sequence ID" value="CAF1193246.1"/>
    <property type="molecule type" value="Genomic_DNA"/>
</dbReference>
<dbReference type="EMBL" id="CAJOBH010076330">
    <property type="protein sequence ID" value="CAF4495966.1"/>
    <property type="molecule type" value="Genomic_DNA"/>
</dbReference>
<dbReference type="Proteomes" id="UP000663855">
    <property type="component" value="Unassembled WGS sequence"/>
</dbReference>
<dbReference type="EMBL" id="CAJNOW010001247">
    <property type="protein sequence ID" value="CAF1310896.1"/>
    <property type="molecule type" value="Genomic_DNA"/>
</dbReference>
<feature type="region of interest" description="Disordered" evidence="1">
    <location>
        <begin position="1"/>
        <end position="35"/>
    </location>
</feature>
<dbReference type="Proteomes" id="UP000681720">
    <property type="component" value="Unassembled WGS sequence"/>
</dbReference>
<evidence type="ECO:0000313" key="2">
    <source>
        <dbReference type="EMBL" id="CAF1193246.1"/>
    </source>
</evidence>
<reference evidence="2" key="1">
    <citation type="submission" date="2021-02" db="EMBL/GenBank/DDBJ databases">
        <authorList>
            <person name="Nowell W R."/>
        </authorList>
    </citation>
    <scope>NUCLEOTIDE SEQUENCE</scope>
</reference>
<evidence type="ECO:0000313" key="5">
    <source>
        <dbReference type="EMBL" id="CAF4495966.1"/>
    </source>
</evidence>
<dbReference type="Proteomes" id="UP000681967">
    <property type="component" value="Unassembled WGS sequence"/>
</dbReference>
<comment type="caution">
    <text evidence="2">The sequence shown here is derived from an EMBL/GenBank/DDBJ whole genome shotgun (WGS) entry which is preliminary data.</text>
</comment>
<dbReference type="Proteomes" id="UP000663834">
    <property type="component" value="Unassembled WGS sequence"/>
</dbReference>
<gene>
    <name evidence="5" type="ORF">BYL167_LOCUS35784</name>
    <name evidence="2" type="ORF">CJN711_LOCUS11623</name>
    <name evidence="4" type="ORF">GIL414_LOCUS9812</name>
    <name evidence="3" type="ORF">KQP761_LOCUS5249</name>
</gene>
<dbReference type="EMBL" id="CAJOBJ010003410">
    <property type="protein sequence ID" value="CAF3964475.1"/>
    <property type="molecule type" value="Genomic_DNA"/>
</dbReference>
<dbReference type="AlphaFoldDB" id="A0A814VXD9"/>
<evidence type="ECO:0000313" key="3">
    <source>
        <dbReference type="EMBL" id="CAF1310896.1"/>
    </source>
</evidence>
<evidence type="ECO:0000313" key="6">
    <source>
        <dbReference type="Proteomes" id="UP000663855"/>
    </source>
</evidence>
<sequence>MHSSKKWCAHPTRHLNDTKTGRRPSHPQGHHPISAQLANNMQKQYTRSIGMKKISLKEGDRLCKIYYYRELARFEKLYSSPGESMEICDKEVQDDKYSVDASRNMKTFKY</sequence>
<name>A0A814VXD9_9BILA</name>